<sequence>MLSLSHMLLLIVAIATLTLAAPPLKTSVSRHTPNSKTSISGMNKVKARDDDKSLCCFGSCLVCTEDTPCSSGQVNCRLRWPYSTCCAVEFVASNNPAHAGSSDGYFVNAAGNTVTLVSPNTWDGVDPAV</sequence>
<reference evidence="2" key="1">
    <citation type="submission" date="2023-06" db="EMBL/GenBank/DDBJ databases">
        <title>Genome-scale phylogeny and comparative genomics of the fungal order Sordariales.</title>
        <authorList>
            <consortium name="Lawrence Berkeley National Laboratory"/>
            <person name="Hensen N."/>
            <person name="Bonometti L."/>
            <person name="Westerberg I."/>
            <person name="Brannstrom I.O."/>
            <person name="Guillou S."/>
            <person name="Cros-Aarteil S."/>
            <person name="Calhoun S."/>
            <person name="Haridas S."/>
            <person name="Kuo A."/>
            <person name="Mondo S."/>
            <person name="Pangilinan J."/>
            <person name="Riley R."/>
            <person name="Labutti K."/>
            <person name="Andreopoulos B."/>
            <person name="Lipzen A."/>
            <person name="Chen C."/>
            <person name="Yanf M."/>
            <person name="Daum C."/>
            <person name="Ng V."/>
            <person name="Clum A."/>
            <person name="Steindorff A."/>
            <person name="Ohm R."/>
            <person name="Martin F."/>
            <person name="Silar P."/>
            <person name="Natvig D."/>
            <person name="Lalanne C."/>
            <person name="Gautier V."/>
            <person name="Ament-Velasquez S.L."/>
            <person name="Kruys A."/>
            <person name="Hutchinson M.I."/>
            <person name="Powell A.J."/>
            <person name="Barry K."/>
            <person name="Miller A.N."/>
            <person name="Grigoriev I.V."/>
            <person name="Debuchy R."/>
            <person name="Gladieux P."/>
            <person name="Thoren M.H."/>
            <person name="Johannesson H."/>
        </authorList>
    </citation>
    <scope>NUCLEOTIDE SEQUENCE</scope>
    <source>
        <strain evidence="2">SMH2532-1</strain>
    </source>
</reference>
<accession>A0AA40CWF9</accession>
<feature type="signal peptide" evidence="1">
    <location>
        <begin position="1"/>
        <end position="20"/>
    </location>
</feature>
<evidence type="ECO:0000256" key="1">
    <source>
        <dbReference type="SAM" id="SignalP"/>
    </source>
</evidence>
<comment type="caution">
    <text evidence="2">The sequence shown here is derived from an EMBL/GenBank/DDBJ whole genome shotgun (WGS) entry which is preliminary data.</text>
</comment>
<protein>
    <submittedName>
        <fullName evidence="2">Uncharacterized protein</fullName>
    </submittedName>
</protein>
<dbReference type="AlphaFoldDB" id="A0AA40CWF9"/>
<name>A0AA40CWF9_9PEZI</name>
<feature type="chain" id="PRO_5041440224" evidence="1">
    <location>
        <begin position="21"/>
        <end position="129"/>
    </location>
</feature>
<dbReference type="EMBL" id="JAULSV010000002">
    <property type="protein sequence ID" value="KAK0653167.1"/>
    <property type="molecule type" value="Genomic_DNA"/>
</dbReference>
<evidence type="ECO:0000313" key="3">
    <source>
        <dbReference type="Proteomes" id="UP001174936"/>
    </source>
</evidence>
<gene>
    <name evidence="2" type="ORF">B0T16DRAFT_455476</name>
</gene>
<organism evidence="2 3">
    <name type="scientific">Cercophora newfieldiana</name>
    <dbReference type="NCBI Taxonomy" id="92897"/>
    <lineage>
        <taxon>Eukaryota</taxon>
        <taxon>Fungi</taxon>
        <taxon>Dikarya</taxon>
        <taxon>Ascomycota</taxon>
        <taxon>Pezizomycotina</taxon>
        <taxon>Sordariomycetes</taxon>
        <taxon>Sordariomycetidae</taxon>
        <taxon>Sordariales</taxon>
        <taxon>Lasiosphaeriaceae</taxon>
        <taxon>Cercophora</taxon>
    </lineage>
</organism>
<keyword evidence="3" id="KW-1185">Reference proteome</keyword>
<dbReference type="Proteomes" id="UP001174936">
    <property type="component" value="Unassembled WGS sequence"/>
</dbReference>
<proteinExistence type="predicted"/>
<keyword evidence="1" id="KW-0732">Signal</keyword>
<evidence type="ECO:0000313" key="2">
    <source>
        <dbReference type="EMBL" id="KAK0653167.1"/>
    </source>
</evidence>